<keyword evidence="1" id="KW-0472">Membrane</keyword>
<keyword evidence="1" id="KW-0812">Transmembrane</keyword>
<reference evidence="3 4" key="1">
    <citation type="submission" date="2017-07" db="EMBL/GenBank/DDBJ databases">
        <title>Recovery of genomes from metagenomes via a dereplication, aggregation, and scoring strategy.</title>
        <authorList>
            <person name="Sieber C.M."/>
            <person name="Probst A.J."/>
            <person name="Sharrar A."/>
            <person name="Thomas B.C."/>
            <person name="Hess M."/>
            <person name="Tringe S.G."/>
            <person name="Banfield J.F."/>
        </authorList>
    </citation>
    <scope>NUCLEOTIDE SEQUENCE [LARGE SCALE GENOMIC DNA]</scope>
    <source>
        <strain evidence="3">JGI_Cruoil_03_44_89</strain>
    </source>
</reference>
<dbReference type="NCBIfam" id="TIGR04183">
    <property type="entry name" value="Por_Secre_tail"/>
    <property type="match status" value="1"/>
</dbReference>
<evidence type="ECO:0000313" key="4">
    <source>
        <dbReference type="Proteomes" id="UP000215215"/>
    </source>
</evidence>
<accession>A0A235BP28</accession>
<dbReference type="InterPro" id="IPR026444">
    <property type="entry name" value="Secre_tail"/>
</dbReference>
<organism evidence="3 4">
    <name type="scientific">candidate division WOR-3 bacterium JGI_Cruoil_03_44_89</name>
    <dbReference type="NCBI Taxonomy" id="1973748"/>
    <lineage>
        <taxon>Bacteria</taxon>
        <taxon>Bacteria division WOR-3</taxon>
    </lineage>
</organism>
<keyword evidence="1" id="KW-1133">Transmembrane helix</keyword>
<dbReference type="AlphaFoldDB" id="A0A235BP28"/>
<gene>
    <name evidence="3" type="ORF">CH333_08460</name>
</gene>
<dbReference type="Pfam" id="PF13860">
    <property type="entry name" value="FlgD_ig"/>
    <property type="match status" value="1"/>
</dbReference>
<comment type="caution">
    <text evidence="3">The sequence shown here is derived from an EMBL/GenBank/DDBJ whole genome shotgun (WGS) entry which is preliminary data.</text>
</comment>
<protein>
    <recommendedName>
        <fullName evidence="2">FlgD/Vpr Ig-like domain-containing protein</fullName>
    </recommendedName>
</protein>
<evidence type="ECO:0000256" key="1">
    <source>
        <dbReference type="SAM" id="Phobius"/>
    </source>
</evidence>
<dbReference type="Proteomes" id="UP000215215">
    <property type="component" value="Unassembled WGS sequence"/>
</dbReference>
<dbReference type="EMBL" id="NOZQ01000195">
    <property type="protein sequence ID" value="OYD14263.1"/>
    <property type="molecule type" value="Genomic_DNA"/>
</dbReference>
<evidence type="ECO:0000313" key="3">
    <source>
        <dbReference type="EMBL" id="OYD14263.1"/>
    </source>
</evidence>
<feature type="transmembrane region" description="Helical" evidence="1">
    <location>
        <begin position="12"/>
        <end position="33"/>
    </location>
</feature>
<name>A0A235BP28_UNCW3</name>
<dbReference type="Gene3D" id="2.60.40.4070">
    <property type="match status" value="1"/>
</dbReference>
<proteinExistence type="predicted"/>
<evidence type="ECO:0000259" key="2">
    <source>
        <dbReference type="Pfam" id="PF13860"/>
    </source>
</evidence>
<dbReference type="InterPro" id="IPR025965">
    <property type="entry name" value="FlgD/Vpr_Ig-like"/>
</dbReference>
<sequence length="661" mass="72661">MTKPLTIDKSRLTVFFGIVMFIWLAHLLAPFSYGTGFAQAPDTFDREIYGRPDEAILLSNASHDTVYHCEVAQDTFTVTNTGNNDLDTLFIWSDDFVGVTDPSYWIPLECVTFSPAWISELPAGWSMTVVANVYVPCGRLAQDYKGKIHVMDDDGYPHETIELWITVLPKYDIDIANNGLDLLDNTMYFAVIPGESEAGYFMLINPNAELLNVDPDSFGNADIDGFTYSLSSDLTGEVFDSMSVDLPQLGLISGGSADVLLTAYIDSNAAEGTYSGWVTVIGDTFHIEVSRDSFELQVMVGSVESIELGNASHDTVYHCEDALFNVTVTNTGNANLDNIIFQASGFCGVTDPSYRIPWDNVHFIPAEISELLVGETVTVLVMIFVPRGMLAQDYTGFVRAMDDDGYPSDAIELAITVLPMYDVEIADNEEDLVGNTMILDADLGEVTETKRFLTINPQDEWMNVDPDPWGNAGYDVTYKTTDLVLGVDTISSGQVTITPSASYLALGNLEVVALYVTIPNDTTLDEGEYTGKVRVDADTAGVVVSSDSFDLELYMGPEGVIESENASQDTVFSISHSQPNPLKNETIIKYVLPKSSNVRIVIYNLIGHEIKTLVNEKQSAGVHTVTWDGRNNTDKKVSSGAYFLKFEAVDFKQTEKIIMVE</sequence>
<feature type="domain" description="FlgD/Vpr Ig-like" evidence="2">
    <location>
        <begin position="594"/>
        <end position="648"/>
    </location>
</feature>